<protein>
    <recommendedName>
        <fullName evidence="4">Secreted protein</fullName>
    </recommendedName>
</protein>
<dbReference type="Proteomes" id="UP000799764">
    <property type="component" value="Unassembled WGS sequence"/>
</dbReference>
<dbReference type="AlphaFoldDB" id="A0A9P4PXP4"/>
<evidence type="ECO:0008006" key="4">
    <source>
        <dbReference type="Google" id="ProtNLM"/>
    </source>
</evidence>
<organism evidence="2 3">
    <name type="scientific">Karstenula rhodostoma CBS 690.94</name>
    <dbReference type="NCBI Taxonomy" id="1392251"/>
    <lineage>
        <taxon>Eukaryota</taxon>
        <taxon>Fungi</taxon>
        <taxon>Dikarya</taxon>
        <taxon>Ascomycota</taxon>
        <taxon>Pezizomycotina</taxon>
        <taxon>Dothideomycetes</taxon>
        <taxon>Pleosporomycetidae</taxon>
        <taxon>Pleosporales</taxon>
        <taxon>Massarineae</taxon>
        <taxon>Didymosphaeriaceae</taxon>
        <taxon>Karstenula</taxon>
    </lineage>
</organism>
<dbReference type="EMBL" id="MU001492">
    <property type="protein sequence ID" value="KAF2452157.1"/>
    <property type="molecule type" value="Genomic_DNA"/>
</dbReference>
<keyword evidence="1" id="KW-0732">Signal</keyword>
<reference evidence="2" key="1">
    <citation type="journal article" date="2020" name="Stud. Mycol.">
        <title>101 Dothideomycetes genomes: a test case for predicting lifestyles and emergence of pathogens.</title>
        <authorList>
            <person name="Haridas S."/>
            <person name="Albert R."/>
            <person name="Binder M."/>
            <person name="Bloem J."/>
            <person name="Labutti K."/>
            <person name="Salamov A."/>
            <person name="Andreopoulos B."/>
            <person name="Baker S."/>
            <person name="Barry K."/>
            <person name="Bills G."/>
            <person name="Bluhm B."/>
            <person name="Cannon C."/>
            <person name="Castanera R."/>
            <person name="Culley D."/>
            <person name="Daum C."/>
            <person name="Ezra D."/>
            <person name="Gonzalez J."/>
            <person name="Henrissat B."/>
            <person name="Kuo A."/>
            <person name="Liang C."/>
            <person name="Lipzen A."/>
            <person name="Lutzoni F."/>
            <person name="Magnuson J."/>
            <person name="Mondo S."/>
            <person name="Nolan M."/>
            <person name="Ohm R."/>
            <person name="Pangilinan J."/>
            <person name="Park H.-J."/>
            <person name="Ramirez L."/>
            <person name="Alfaro M."/>
            <person name="Sun H."/>
            <person name="Tritt A."/>
            <person name="Yoshinaga Y."/>
            <person name="Zwiers L.-H."/>
            <person name="Turgeon B."/>
            <person name="Goodwin S."/>
            <person name="Spatafora J."/>
            <person name="Crous P."/>
            <person name="Grigoriev I."/>
        </authorList>
    </citation>
    <scope>NUCLEOTIDE SEQUENCE</scope>
    <source>
        <strain evidence="2">CBS 690.94</strain>
    </source>
</reference>
<dbReference type="OrthoDB" id="10296604at2759"/>
<keyword evidence="3" id="KW-1185">Reference proteome</keyword>
<evidence type="ECO:0000313" key="3">
    <source>
        <dbReference type="Proteomes" id="UP000799764"/>
    </source>
</evidence>
<feature type="chain" id="PRO_5040403863" description="Secreted protein" evidence="1">
    <location>
        <begin position="16"/>
        <end position="144"/>
    </location>
</feature>
<feature type="signal peptide" evidence="1">
    <location>
        <begin position="1"/>
        <end position="15"/>
    </location>
</feature>
<proteinExistence type="predicted"/>
<evidence type="ECO:0000313" key="2">
    <source>
        <dbReference type="EMBL" id="KAF2452157.1"/>
    </source>
</evidence>
<evidence type="ECO:0000256" key="1">
    <source>
        <dbReference type="SAM" id="SignalP"/>
    </source>
</evidence>
<sequence length="144" mass="16365">MYILLFAIFITTILASAIQPRHDAAAQATCETHTHSFNKDILVYLFAQTHCTGWTSQKLIPTRELKEHPNEDTAACYATNIDVKSCWYPNDVVKDFGCRILPNCEGNVLTIPAYNADAIWAMRDFSRFPLGWNGRTKSLKCFKM</sequence>
<name>A0A9P4PXP4_9PLEO</name>
<accession>A0A9P4PXP4</accession>
<comment type="caution">
    <text evidence="2">The sequence shown here is derived from an EMBL/GenBank/DDBJ whole genome shotgun (WGS) entry which is preliminary data.</text>
</comment>
<gene>
    <name evidence="2" type="ORF">P171DRAFT_516027</name>
</gene>